<feature type="transmembrane region" description="Helical" evidence="3">
    <location>
        <begin position="306"/>
        <end position="327"/>
    </location>
</feature>
<feature type="domain" description="Major facilitator superfamily (MFS) profile" evidence="4">
    <location>
        <begin position="270"/>
        <end position="466"/>
    </location>
</feature>
<feature type="transmembrane region" description="Helical" evidence="3">
    <location>
        <begin position="99"/>
        <end position="120"/>
    </location>
</feature>
<dbReference type="OrthoDB" id="2213137at2759"/>
<dbReference type="PROSITE" id="PS50850">
    <property type="entry name" value="MFS"/>
    <property type="match status" value="1"/>
</dbReference>
<dbReference type="InterPro" id="IPR050327">
    <property type="entry name" value="Proton-linked_MCT"/>
</dbReference>
<comment type="subcellular location">
    <subcellularLocation>
        <location evidence="1">Membrane</location>
        <topology evidence="1">Multi-pass membrane protein</topology>
    </subcellularLocation>
</comment>
<protein>
    <submittedName>
        <fullName evidence="5">MFS general substrate transporter</fullName>
    </submittedName>
</protein>
<dbReference type="Proteomes" id="UP000313359">
    <property type="component" value="Unassembled WGS sequence"/>
</dbReference>
<dbReference type="PANTHER" id="PTHR11360">
    <property type="entry name" value="MONOCARBOXYLATE TRANSPORTER"/>
    <property type="match status" value="1"/>
</dbReference>
<name>A0A5C2SP61_9APHY</name>
<dbReference type="STRING" id="1328759.A0A5C2SP61"/>
<feature type="transmembrane region" description="Helical" evidence="3">
    <location>
        <begin position="360"/>
        <end position="383"/>
    </location>
</feature>
<feature type="transmembrane region" description="Helical" evidence="3">
    <location>
        <begin position="441"/>
        <end position="460"/>
    </location>
</feature>
<dbReference type="SUPFAM" id="SSF103473">
    <property type="entry name" value="MFS general substrate transporter"/>
    <property type="match status" value="1"/>
</dbReference>
<dbReference type="InterPro" id="IPR011701">
    <property type="entry name" value="MFS"/>
</dbReference>
<keyword evidence="6" id="KW-1185">Reference proteome</keyword>
<accession>A0A5C2SP61</accession>
<feature type="transmembrane region" description="Helical" evidence="3">
    <location>
        <begin position="132"/>
        <end position="151"/>
    </location>
</feature>
<dbReference type="Gene3D" id="1.20.1250.20">
    <property type="entry name" value="MFS general substrate transporter like domains"/>
    <property type="match status" value="2"/>
</dbReference>
<feature type="transmembrane region" description="Helical" evidence="3">
    <location>
        <begin position="191"/>
        <end position="212"/>
    </location>
</feature>
<evidence type="ECO:0000256" key="2">
    <source>
        <dbReference type="ARBA" id="ARBA00006727"/>
    </source>
</evidence>
<sequence length="466" mass="50166">MASIGTPIDSEYRLSTFESRTTMSMPSNGSRLTVLGQSEPQEGANIQELAPVDHGLGVWSFCACGFIAEMFIWGFLFSYGIFQDYYTTHPPFNTASPVAIAAVGTVGLGIQYGEVLFLSMMFRRYPEYMKKAMWCGLLLYFVCLFSSSFATEVWQLILLQGVGLGFSGGVVYLPTMILLPQWFSKRRGLAGGIIFAGTGVGGFVFPFMLNAMLSNLGLRWSLRIWAIMTCTATGIALIGIRPRVPITKPHLGQRRPRLIVPQMEYFKSPLFLSFSFTCLIQGLSYFPVSLYIASFTQQVSTPLTATVVLSLFNSAGVIGQVILGYLTDRFAYPWVMFFSSLGSALAAFLLWGFAQGPALIYPFAIIFGALSGGFSSVWPNAAVDCAGSKPENADITYAGTAAFKGVSAVIGPILSGLLLQAGKSTTMGTRYGAAGYGAVEIFVGFCALATGLGSIVVAAARQRITS</sequence>
<feature type="transmembrane region" description="Helical" evidence="3">
    <location>
        <begin position="56"/>
        <end position="79"/>
    </location>
</feature>
<evidence type="ECO:0000259" key="4">
    <source>
        <dbReference type="PROSITE" id="PS50850"/>
    </source>
</evidence>
<evidence type="ECO:0000313" key="6">
    <source>
        <dbReference type="Proteomes" id="UP000313359"/>
    </source>
</evidence>
<dbReference type="AlphaFoldDB" id="A0A5C2SP61"/>
<keyword evidence="3" id="KW-0472">Membrane</keyword>
<proteinExistence type="inferred from homology"/>
<dbReference type="InterPro" id="IPR036259">
    <property type="entry name" value="MFS_trans_sf"/>
</dbReference>
<dbReference type="Pfam" id="PF07690">
    <property type="entry name" value="MFS_1"/>
    <property type="match status" value="1"/>
</dbReference>
<dbReference type="PANTHER" id="PTHR11360:SF287">
    <property type="entry name" value="MFS MONOCARBOXYLATE TRANSPORTER"/>
    <property type="match status" value="1"/>
</dbReference>
<keyword evidence="3" id="KW-1133">Transmembrane helix</keyword>
<feature type="transmembrane region" description="Helical" evidence="3">
    <location>
        <begin position="265"/>
        <end position="286"/>
    </location>
</feature>
<dbReference type="InterPro" id="IPR020846">
    <property type="entry name" value="MFS_dom"/>
</dbReference>
<dbReference type="GO" id="GO:0022857">
    <property type="term" value="F:transmembrane transporter activity"/>
    <property type="evidence" value="ECO:0007669"/>
    <property type="project" value="InterPro"/>
</dbReference>
<organism evidence="5 6">
    <name type="scientific">Lentinus tigrinus ALCF2SS1-6</name>
    <dbReference type="NCBI Taxonomy" id="1328759"/>
    <lineage>
        <taxon>Eukaryota</taxon>
        <taxon>Fungi</taxon>
        <taxon>Dikarya</taxon>
        <taxon>Basidiomycota</taxon>
        <taxon>Agaricomycotina</taxon>
        <taxon>Agaricomycetes</taxon>
        <taxon>Polyporales</taxon>
        <taxon>Polyporaceae</taxon>
        <taxon>Lentinus</taxon>
    </lineage>
</organism>
<comment type="similarity">
    <text evidence="2">Belongs to the major facilitator superfamily. Monocarboxylate porter (TC 2.A.1.13) family.</text>
</comment>
<dbReference type="EMBL" id="ML122252">
    <property type="protein sequence ID" value="RPD65552.1"/>
    <property type="molecule type" value="Genomic_DNA"/>
</dbReference>
<evidence type="ECO:0000256" key="1">
    <source>
        <dbReference type="ARBA" id="ARBA00004141"/>
    </source>
</evidence>
<evidence type="ECO:0000313" key="5">
    <source>
        <dbReference type="EMBL" id="RPD65552.1"/>
    </source>
</evidence>
<feature type="transmembrane region" description="Helical" evidence="3">
    <location>
        <begin position="334"/>
        <end position="354"/>
    </location>
</feature>
<gene>
    <name evidence="5" type="ORF">L227DRAFT_215645</name>
</gene>
<reference evidence="5" key="1">
    <citation type="journal article" date="2018" name="Genome Biol. Evol.">
        <title>Genomics and development of Lentinus tigrinus, a white-rot wood-decaying mushroom with dimorphic fruiting bodies.</title>
        <authorList>
            <person name="Wu B."/>
            <person name="Xu Z."/>
            <person name="Knudson A."/>
            <person name="Carlson A."/>
            <person name="Chen N."/>
            <person name="Kovaka S."/>
            <person name="LaButti K."/>
            <person name="Lipzen A."/>
            <person name="Pennachio C."/>
            <person name="Riley R."/>
            <person name="Schakwitz W."/>
            <person name="Umezawa K."/>
            <person name="Ohm R.A."/>
            <person name="Grigoriev I.V."/>
            <person name="Nagy L.G."/>
            <person name="Gibbons J."/>
            <person name="Hibbett D."/>
        </authorList>
    </citation>
    <scope>NUCLEOTIDE SEQUENCE [LARGE SCALE GENOMIC DNA]</scope>
    <source>
        <strain evidence="5">ALCF2SS1-6</strain>
    </source>
</reference>
<feature type="transmembrane region" description="Helical" evidence="3">
    <location>
        <begin position="157"/>
        <end position="179"/>
    </location>
</feature>
<dbReference type="GO" id="GO:0016020">
    <property type="term" value="C:membrane"/>
    <property type="evidence" value="ECO:0007669"/>
    <property type="project" value="UniProtKB-SubCell"/>
</dbReference>
<evidence type="ECO:0000256" key="3">
    <source>
        <dbReference type="SAM" id="Phobius"/>
    </source>
</evidence>
<feature type="transmembrane region" description="Helical" evidence="3">
    <location>
        <begin position="395"/>
        <end position="421"/>
    </location>
</feature>
<feature type="transmembrane region" description="Helical" evidence="3">
    <location>
        <begin position="224"/>
        <end position="244"/>
    </location>
</feature>
<keyword evidence="3" id="KW-0812">Transmembrane</keyword>